<dbReference type="InterPro" id="IPR001958">
    <property type="entry name" value="Tet-R_TetA/multi-R_MdtG-like"/>
</dbReference>
<protein>
    <submittedName>
        <fullName evidence="8">Uncharacterized MFS-type transporter</fullName>
    </submittedName>
</protein>
<organism evidence="8">
    <name type="scientific">hydrothermal vent metagenome</name>
    <dbReference type="NCBI Taxonomy" id="652676"/>
    <lineage>
        <taxon>unclassified sequences</taxon>
        <taxon>metagenomes</taxon>
        <taxon>ecological metagenomes</taxon>
    </lineage>
</organism>
<feature type="transmembrane region" description="Helical" evidence="6">
    <location>
        <begin position="213"/>
        <end position="237"/>
    </location>
</feature>
<reference evidence="8" key="1">
    <citation type="submission" date="2018-06" db="EMBL/GenBank/DDBJ databases">
        <authorList>
            <person name="Zhirakovskaya E."/>
        </authorList>
    </citation>
    <scope>NUCLEOTIDE SEQUENCE</scope>
</reference>
<dbReference type="PANTHER" id="PTHR23504:SF15">
    <property type="entry name" value="MAJOR FACILITATOR SUPERFAMILY (MFS) PROFILE DOMAIN-CONTAINING PROTEIN"/>
    <property type="match status" value="1"/>
</dbReference>
<feature type="transmembrane region" description="Helical" evidence="6">
    <location>
        <begin position="282"/>
        <end position="300"/>
    </location>
</feature>
<dbReference type="GO" id="GO:0016020">
    <property type="term" value="C:membrane"/>
    <property type="evidence" value="ECO:0007669"/>
    <property type="project" value="UniProtKB-SubCell"/>
</dbReference>
<feature type="transmembrane region" description="Helical" evidence="6">
    <location>
        <begin position="133"/>
        <end position="158"/>
    </location>
</feature>
<dbReference type="InterPro" id="IPR020846">
    <property type="entry name" value="MFS_dom"/>
</dbReference>
<evidence type="ECO:0000256" key="1">
    <source>
        <dbReference type="ARBA" id="ARBA00004141"/>
    </source>
</evidence>
<keyword evidence="2" id="KW-0813">Transport</keyword>
<name>A0A3B0SNI1_9ZZZZ</name>
<dbReference type="Pfam" id="PF07690">
    <property type="entry name" value="MFS_1"/>
    <property type="match status" value="1"/>
</dbReference>
<evidence type="ECO:0000259" key="7">
    <source>
        <dbReference type="PROSITE" id="PS50850"/>
    </source>
</evidence>
<dbReference type="InterPro" id="IPR011701">
    <property type="entry name" value="MFS"/>
</dbReference>
<dbReference type="PRINTS" id="PR01035">
    <property type="entry name" value="TCRTETA"/>
</dbReference>
<dbReference type="AlphaFoldDB" id="A0A3B0SNI1"/>
<dbReference type="Gene3D" id="1.20.1250.20">
    <property type="entry name" value="MFS general substrate transporter like domains"/>
    <property type="match status" value="1"/>
</dbReference>
<evidence type="ECO:0000256" key="4">
    <source>
        <dbReference type="ARBA" id="ARBA00022989"/>
    </source>
</evidence>
<sequence>MNISTLDKRLVTILLIVFVQMVGAGMILPILPIYAQKQFGLSPVAITLLVSSFFAAQFLAGPFLGRLSDRIGRVPVLVFSQIGTVVAFAAFGLAWAPWVLFAARVFDGLTGGNIVVAQAYITDVTPRENRAQALGLIAAMFGLGFMIGPAIGGLLVGFGGPRVPYFFAAGAAVVVVALTILTLDESHTQDARNEANAGRTTLTLRDAVANRRLVSMLAIAFLAQLALGLVMSTFALVGQAILFDSNVELGVGILLGFVGLSQIITQTMVLPRFLRRLSEIRIVTIGILIRSVGLGIFAIMVDPWQAAIGAVLFAAGGGLSMPPTQSIGTKAATDAVRGGVLGIFQSAQSLAIILGTA</sequence>
<dbReference type="PROSITE" id="PS50850">
    <property type="entry name" value="MFS"/>
    <property type="match status" value="1"/>
</dbReference>
<gene>
    <name evidence="8" type="ORF">MNBD_ACTINO01-2623</name>
</gene>
<dbReference type="SUPFAM" id="SSF103473">
    <property type="entry name" value="MFS general substrate transporter"/>
    <property type="match status" value="1"/>
</dbReference>
<evidence type="ECO:0000256" key="5">
    <source>
        <dbReference type="ARBA" id="ARBA00023136"/>
    </source>
</evidence>
<comment type="subcellular location">
    <subcellularLocation>
        <location evidence="1">Membrane</location>
        <topology evidence="1">Multi-pass membrane protein</topology>
    </subcellularLocation>
</comment>
<keyword evidence="3 6" id="KW-0812">Transmembrane</keyword>
<feature type="transmembrane region" description="Helical" evidence="6">
    <location>
        <begin position="101"/>
        <end position="121"/>
    </location>
</feature>
<keyword evidence="4 6" id="KW-1133">Transmembrane helix</keyword>
<feature type="transmembrane region" description="Helical" evidence="6">
    <location>
        <begin position="12"/>
        <end position="35"/>
    </location>
</feature>
<accession>A0A3B0SNI1</accession>
<feature type="transmembrane region" description="Helical" evidence="6">
    <location>
        <begin position="41"/>
        <end position="64"/>
    </location>
</feature>
<evidence type="ECO:0000256" key="6">
    <source>
        <dbReference type="SAM" id="Phobius"/>
    </source>
</evidence>
<dbReference type="GO" id="GO:0022857">
    <property type="term" value="F:transmembrane transporter activity"/>
    <property type="evidence" value="ECO:0007669"/>
    <property type="project" value="InterPro"/>
</dbReference>
<feature type="transmembrane region" description="Helical" evidence="6">
    <location>
        <begin position="76"/>
        <end position="95"/>
    </location>
</feature>
<dbReference type="EMBL" id="UOEI01000322">
    <property type="protein sequence ID" value="VAW02169.1"/>
    <property type="molecule type" value="Genomic_DNA"/>
</dbReference>
<dbReference type="CDD" id="cd17330">
    <property type="entry name" value="MFS_SLC46_TetA_like"/>
    <property type="match status" value="1"/>
</dbReference>
<evidence type="ECO:0000256" key="3">
    <source>
        <dbReference type="ARBA" id="ARBA00022692"/>
    </source>
</evidence>
<feature type="non-terminal residue" evidence="8">
    <location>
        <position position="357"/>
    </location>
</feature>
<feature type="transmembrane region" description="Helical" evidence="6">
    <location>
        <begin position="164"/>
        <end position="183"/>
    </location>
</feature>
<evidence type="ECO:0000313" key="8">
    <source>
        <dbReference type="EMBL" id="VAW02169.1"/>
    </source>
</evidence>
<dbReference type="InterPro" id="IPR036259">
    <property type="entry name" value="MFS_trans_sf"/>
</dbReference>
<feature type="domain" description="Major facilitator superfamily (MFS) profile" evidence="7">
    <location>
        <begin position="9"/>
        <end position="357"/>
    </location>
</feature>
<proteinExistence type="predicted"/>
<evidence type="ECO:0000256" key="2">
    <source>
        <dbReference type="ARBA" id="ARBA00022448"/>
    </source>
</evidence>
<feature type="transmembrane region" description="Helical" evidence="6">
    <location>
        <begin position="249"/>
        <end position="270"/>
    </location>
</feature>
<keyword evidence="5 6" id="KW-0472">Membrane</keyword>
<dbReference type="PANTHER" id="PTHR23504">
    <property type="entry name" value="MAJOR FACILITATOR SUPERFAMILY DOMAIN-CONTAINING PROTEIN 10"/>
    <property type="match status" value="1"/>
</dbReference>